<organism evidence="1 2">
    <name type="scientific">Rotaria magnacalcarata</name>
    <dbReference type="NCBI Taxonomy" id="392030"/>
    <lineage>
        <taxon>Eukaryota</taxon>
        <taxon>Metazoa</taxon>
        <taxon>Spiralia</taxon>
        <taxon>Gnathifera</taxon>
        <taxon>Rotifera</taxon>
        <taxon>Eurotatoria</taxon>
        <taxon>Bdelloidea</taxon>
        <taxon>Philodinida</taxon>
        <taxon>Philodinidae</taxon>
        <taxon>Rotaria</taxon>
    </lineage>
</organism>
<comment type="caution">
    <text evidence="1">The sequence shown here is derived from an EMBL/GenBank/DDBJ whole genome shotgun (WGS) entry which is preliminary data.</text>
</comment>
<name>A0A8S2ZRS2_9BILA</name>
<feature type="non-terminal residue" evidence="1">
    <location>
        <position position="147"/>
    </location>
</feature>
<reference evidence="1" key="1">
    <citation type="submission" date="2021-02" db="EMBL/GenBank/DDBJ databases">
        <authorList>
            <person name="Nowell W R."/>
        </authorList>
    </citation>
    <scope>NUCLEOTIDE SEQUENCE</scope>
</reference>
<dbReference type="Proteomes" id="UP000676336">
    <property type="component" value="Unassembled WGS sequence"/>
</dbReference>
<protein>
    <submittedName>
        <fullName evidence="1">Uncharacterized protein</fullName>
    </submittedName>
</protein>
<evidence type="ECO:0000313" key="1">
    <source>
        <dbReference type="EMBL" id="CAF4656736.1"/>
    </source>
</evidence>
<proteinExistence type="predicted"/>
<accession>A0A8S2ZRS2</accession>
<dbReference type="EMBL" id="CAJOBI010116381">
    <property type="protein sequence ID" value="CAF4656736.1"/>
    <property type="molecule type" value="Genomic_DNA"/>
</dbReference>
<evidence type="ECO:0000313" key="2">
    <source>
        <dbReference type="Proteomes" id="UP000676336"/>
    </source>
</evidence>
<sequence length="147" mass="16675">MKGIVLFVAVVLVAYGIHYLWVLLPIVSGYGAKHICSSVFIANSSEKYRREDVDTFPMKFATFNINYTDLSVSSSMFGFAQTKAIYRNGLGATLINELTEEEIRNQKFNVEIMSDINQDKIPWPMGDQMDDEVFPSHINKIQLKDAI</sequence>
<gene>
    <name evidence="1" type="ORF">SMN809_LOCUS41336</name>
</gene>
<dbReference type="AlphaFoldDB" id="A0A8S2ZRS2"/>